<dbReference type="Proteomes" id="UP001139125">
    <property type="component" value="Unassembled WGS sequence"/>
</dbReference>
<dbReference type="Pfam" id="PF14312">
    <property type="entry name" value="FG-GAP_2"/>
    <property type="match status" value="3"/>
</dbReference>
<dbReference type="NCBIfam" id="TIGR04312">
    <property type="entry name" value="choice_anch_B"/>
    <property type="match status" value="1"/>
</dbReference>
<accession>A0A9X2L0S1</accession>
<reference evidence="5" key="1">
    <citation type="submission" date="2022-06" db="EMBL/GenBank/DDBJ databases">
        <title>Gracilimonas sp. CAU 1638 isolated from sea sediment.</title>
        <authorList>
            <person name="Kim W."/>
        </authorList>
    </citation>
    <scope>NUCLEOTIDE SEQUENCE</scope>
    <source>
        <strain evidence="5">CAU 1638</strain>
    </source>
</reference>
<keyword evidence="6" id="KW-1185">Reference proteome</keyword>
<dbReference type="SMART" id="SM00191">
    <property type="entry name" value="Int_alpha"/>
    <property type="match status" value="5"/>
</dbReference>
<keyword evidence="1 4" id="KW-0732">Signal</keyword>
<dbReference type="InterPro" id="IPR028994">
    <property type="entry name" value="Integrin_alpha_N"/>
</dbReference>
<dbReference type="EMBL" id="JANDBC010000001">
    <property type="protein sequence ID" value="MCP9290226.1"/>
    <property type="molecule type" value="Genomic_DNA"/>
</dbReference>
<dbReference type="PANTHER" id="PTHR38787:SF3">
    <property type="entry name" value="REGULATORY P DOMAIN-CONTAINING PROTEIN"/>
    <property type="match status" value="1"/>
</dbReference>
<comment type="caution">
    <text evidence="5">The sequence shown here is derived from an EMBL/GenBank/DDBJ whole genome shotgun (WGS) entry which is preliminary data.</text>
</comment>
<evidence type="ECO:0000313" key="5">
    <source>
        <dbReference type="EMBL" id="MCP9290226.1"/>
    </source>
</evidence>
<evidence type="ECO:0000256" key="1">
    <source>
        <dbReference type="ARBA" id="ARBA00022729"/>
    </source>
</evidence>
<protein>
    <submittedName>
        <fullName evidence="5">Choice-of-anchor B family protein</fullName>
    </submittedName>
</protein>
<dbReference type="Gene3D" id="2.130.10.130">
    <property type="entry name" value="Integrin alpha, N-terminal"/>
    <property type="match status" value="2"/>
</dbReference>
<feature type="signal peptide" evidence="4">
    <location>
        <begin position="1"/>
        <end position="21"/>
    </location>
</feature>
<gene>
    <name evidence="5" type="ORF">NM125_01375</name>
</gene>
<keyword evidence="2" id="KW-0677">Repeat</keyword>
<feature type="chain" id="PRO_5040995623" evidence="4">
    <location>
        <begin position="22"/>
        <end position="795"/>
    </location>
</feature>
<organism evidence="5 6">
    <name type="scientific">Gracilimonas sediminicola</name>
    <dbReference type="NCBI Taxonomy" id="2952158"/>
    <lineage>
        <taxon>Bacteria</taxon>
        <taxon>Pseudomonadati</taxon>
        <taxon>Balneolota</taxon>
        <taxon>Balneolia</taxon>
        <taxon>Balneolales</taxon>
        <taxon>Balneolaceae</taxon>
        <taxon>Gracilimonas</taxon>
    </lineage>
</organism>
<evidence type="ECO:0000313" key="6">
    <source>
        <dbReference type="Proteomes" id="UP001139125"/>
    </source>
</evidence>
<dbReference type="RefSeq" id="WP_255132114.1">
    <property type="nucleotide sequence ID" value="NZ_JANDBC010000001.1"/>
</dbReference>
<dbReference type="PANTHER" id="PTHR38787">
    <property type="entry name" value="REGULATORY P DOMAIN-CONTAINING PROTEIN"/>
    <property type="match status" value="1"/>
</dbReference>
<dbReference type="InterPro" id="IPR013211">
    <property type="entry name" value="LVIVD"/>
</dbReference>
<keyword evidence="3" id="KW-0325">Glycoprotein</keyword>
<dbReference type="PROSITE" id="PS51470">
    <property type="entry name" value="FG_GAP"/>
    <property type="match status" value="2"/>
</dbReference>
<dbReference type="Pfam" id="PF08309">
    <property type="entry name" value="LVIVD"/>
    <property type="match status" value="2"/>
</dbReference>
<name>A0A9X2L0S1_9BACT</name>
<evidence type="ECO:0000256" key="2">
    <source>
        <dbReference type="ARBA" id="ARBA00022737"/>
    </source>
</evidence>
<dbReference type="InterPro" id="IPR013519">
    <property type="entry name" value="Int_alpha_beta-p"/>
</dbReference>
<evidence type="ECO:0000256" key="4">
    <source>
        <dbReference type="SAM" id="SignalP"/>
    </source>
</evidence>
<proteinExistence type="predicted"/>
<sequence length="795" mass="85367">MKRLSSLFLLFLTTALFTAQAQTTPDGESEAMFGFAQAVSISNGFVFIGEPSNNHQPGAVYIFAKSGEEWAQETMLMADNGMIGDGFGSSVSADGKYVLIGAPDMNDGHGAAFVFEQSNSGSWTQIGQFTLPADTVESSLGSSVVLKGDHAYVGAPDHGNGKGAVFVYRRANNGQWMEVASVMNPDTAGSNFGSSLAVDGMNLVVGAPQRDGGTVHVFNNDGSGSWNHTATLTSDQTTQRSQFGNAIAIHGDQILVGAPRNAGASGTVFVYRNEDGMWNESGRLVAFDGQAGYLFGGSITFVESGVWIGAPNANDGRGTIYQFDMDDNGMWSGASKMAMADQEKGDYFSGTLDVEGNVAVAGLVGADYGAGSAAILERNAEGMWTTQNLVIGKSGNVLKPITNGRIDCSDGKADQFGCSNVDLISFMPISAIGGERGVRLNDMWGWTDPLTEKEYAIVGRNEGTSFVDISDPANPIYVGNLPMTEGSRANVWRDIKVYKNHAYVVADGAGEHGMQVLDMTQLREFAGEPLQLEETNHYDKIHSAHNVVINEESGYAFIVGSSGGGQTCGGGLHMVNIQDPANPTFAGCFSDPSTGRSGTGYSHDAQCVIYDGPDEEHKGSEICIGANETAISIADVTDKENPVALSTASYPDYGYVHQGWLTEDHRYFFQNDELDELMGKVDQTRTIVWDVTDLDDPQFVREYLIENASSDHNLYIKDNMMYQSNYVSGLQVIDVTDPANPQRVGHFDTHPFTKDAPGFSGTWSNYPYFKSGVVVMTSGREGLFILETNQQAINQ</sequence>
<dbReference type="AlphaFoldDB" id="A0A9X2L0S1"/>
<dbReference type="InterPro" id="IPR013517">
    <property type="entry name" value="FG-GAP"/>
</dbReference>
<dbReference type="SUPFAM" id="SSF69318">
    <property type="entry name" value="Integrin alpha N-terminal domain"/>
    <property type="match status" value="1"/>
</dbReference>
<dbReference type="InterPro" id="IPR027589">
    <property type="entry name" value="Choice_anch_B"/>
</dbReference>
<evidence type="ECO:0000256" key="3">
    <source>
        <dbReference type="ARBA" id="ARBA00023180"/>
    </source>
</evidence>
<dbReference type="GO" id="GO:0005576">
    <property type="term" value="C:extracellular region"/>
    <property type="evidence" value="ECO:0007669"/>
    <property type="project" value="TreeGrafter"/>
</dbReference>